<keyword evidence="3" id="KW-1185">Reference proteome</keyword>
<name>A0A918KJJ3_9PROT</name>
<evidence type="ECO:0000313" key="3">
    <source>
        <dbReference type="Proteomes" id="UP000600865"/>
    </source>
</evidence>
<feature type="transmembrane region" description="Helical" evidence="1">
    <location>
        <begin position="28"/>
        <end position="46"/>
    </location>
</feature>
<reference evidence="2 3" key="1">
    <citation type="journal article" date="2014" name="Int. J. Syst. Evol. Microbiol.">
        <title>Complete genome sequence of Corynebacterium casei LMG S-19264T (=DSM 44701T), isolated from a smear-ripened cheese.</title>
        <authorList>
            <consortium name="US DOE Joint Genome Institute (JGI-PGF)"/>
            <person name="Walter F."/>
            <person name="Albersmeier A."/>
            <person name="Kalinowski J."/>
            <person name="Ruckert C."/>
        </authorList>
    </citation>
    <scope>NUCLEOTIDE SEQUENCE [LARGE SCALE GENOMIC DNA]</scope>
    <source>
        <strain evidence="2 3">KCTC 23968</strain>
    </source>
</reference>
<comment type="caution">
    <text evidence="2">The sequence shown here is derived from an EMBL/GenBank/DDBJ whole genome shotgun (WGS) entry which is preliminary data.</text>
</comment>
<evidence type="ECO:0000256" key="1">
    <source>
        <dbReference type="SAM" id="Phobius"/>
    </source>
</evidence>
<organism evidence="2 3">
    <name type="scientific">Litorimonas cladophorae</name>
    <dbReference type="NCBI Taxonomy" id="1220491"/>
    <lineage>
        <taxon>Bacteria</taxon>
        <taxon>Pseudomonadati</taxon>
        <taxon>Pseudomonadota</taxon>
        <taxon>Alphaproteobacteria</taxon>
        <taxon>Maricaulales</taxon>
        <taxon>Robiginitomaculaceae</taxon>
    </lineage>
</organism>
<feature type="transmembrane region" description="Helical" evidence="1">
    <location>
        <begin position="171"/>
        <end position="192"/>
    </location>
</feature>
<proteinExistence type="predicted"/>
<sequence length="202" mass="22352">MTFGEASRTFKSMIYRSKQGHDYSRFSGWRLIALIAVYFAYVIWYTSVGPFGQLTRIEGYTYLQGRGFYTGADAVAAIDSLSVLERRLKYTALGLDLIYMFLQTWVFEGLIAFGLSALGLMKTRWRWLLILPMGFLLFDMLEDSALALVLATSSEFIGSVAGIFTTLKFAFFLPLIPISLGLAGVGSVAAILRKGKPSGSSN</sequence>
<keyword evidence="1" id="KW-0812">Transmembrane</keyword>
<dbReference type="Proteomes" id="UP000600865">
    <property type="component" value="Unassembled WGS sequence"/>
</dbReference>
<feature type="transmembrane region" description="Helical" evidence="1">
    <location>
        <begin position="97"/>
        <end position="120"/>
    </location>
</feature>
<keyword evidence="1" id="KW-0472">Membrane</keyword>
<feature type="transmembrane region" description="Helical" evidence="1">
    <location>
        <begin position="127"/>
        <end position="151"/>
    </location>
</feature>
<dbReference type="AlphaFoldDB" id="A0A918KJJ3"/>
<keyword evidence="1" id="KW-1133">Transmembrane helix</keyword>
<dbReference type="EMBL" id="BMYV01000001">
    <property type="protein sequence ID" value="GGX65831.1"/>
    <property type="molecule type" value="Genomic_DNA"/>
</dbReference>
<evidence type="ECO:0000313" key="2">
    <source>
        <dbReference type="EMBL" id="GGX65831.1"/>
    </source>
</evidence>
<protein>
    <submittedName>
        <fullName evidence="2">Uncharacterized protein</fullName>
    </submittedName>
</protein>
<gene>
    <name evidence="2" type="ORF">GCM10011309_15130</name>
</gene>
<accession>A0A918KJJ3</accession>